<dbReference type="AlphaFoldDB" id="A0A1D7TWE4"/>
<evidence type="ECO:0000313" key="3">
    <source>
        <dbReference type="Proteomes" id="UP000094969"/>
    </source>
</evidence>
<name>A0A1D7TWE4_9HYPH</name>
<keyword evidence="3" id="KW-1185">Reference proteome</keyword>
<protein>
    <submittedName>
        <fullName evidence="2">Uncharacterized protein</fullName>
    </submittedName>
</protein>
<keyword evidence="1" id="KW-1133">Transmembrane helix</keyword>
<reference evidence="2 3" key="1">
    <citation type="journal article" date="2015" name="Antonie Van Leeuwenhoek">
        <title>Bosea vaviloviae sp. nov., a new species of slow-growing rhizobia isolated from nodules of the relict species Vavilovia formosa (Stev.) Fed.</title>
        <authorList>
            <person name="Safronova V.I."/>
            <person name="Kuznetsova I.G."/>
            <person name="Sazanova A.L."/>
            <person name="Kimeklis A.K."/>
            <person name="Belimov A.A."/>
            <person name="Andronov E.E."/>
            <person name="Pinaev A.G."/>
            <person name="Chizhevskaya E.P."/>
            <person name="Pukhaev A.R."/>
            <person name="Popov K.P."/>
            <person name="Willems A."/>
            <person name="Tikhonovich I.A."/>
        </authorList>
    </citation>
    <scope>NUCLEOTIDE SEQUENCE [LARGE SCALE GENOMIC DNA]</scope>
    <source>
        <strain evidence="2 3">Vaf18</strain>
    </source>
</reference>
<feature type="transmembrane region" description="Helical" evidence="1">
    <location>
        <begin position="56"/>
        <end position="75"/>
    </location>
</feature>
<organism evidence="2 3">
    <name type="scientific">Bosea vaviloviae</name>
    <dbReference type="NCBI Taxonomy" id="1526658"/>
    <lineage>
        <taxon>Bacteria</taxon>
        <taxon>Pseudomonadati</taxon>
        <taxon>Pseudomonadota</taxon>
        <taxon>Alphaproteobacteria</taxon>
        <taxon>Hyphomicrobiales</taxon>
        <taxon>Boseaceae</taxon>
        <taxon>Bosea</taxon>
    </lineage>
</organism>
<sequence length="117" mass="12410">MLMEGEWFAPDWTSGDAIMTSFKKTATAALAALTLSTAILAGAGSAEAYPRHRGHGWGVGAGIVGALAVGGLLAASANRAYAEPVYEEDAPVRRCEMVERVNRFGEVVGYRKVCSRY</sequence>
<proteinExistence type="predicted"/>
<gene>
    <name evidence="2" type="ORF">BHK69_02215</name>
</gene>
<dbReference type="Proteomes" id="UP000094969">
    <property type="component" value="Chromosome"/>
</dbReference>
<dbReference type="STRING" id="1526658.BHK69_02215"/>
<keyword evidence="1" id="KW-0472">Membrane</keyword>
<keyword evidence="1" id="KW-0812">Transmembrane</keyword>
<evidence type="ECO:0000313" key="2">
    <source>
        <dbReference type="EMBL" id="AOO79463.1"/>
    </source>
</evidence>
<evidence type="ECO:0000256" key="1">
    <source>
        <dbReference type="SAM" id="Phobius"/>
    </source>
</evidence>
<accession>A0A1D7TWE4</accession>
<dbReference type="KEGG" id="bvv:BHK69_02215"/>
<dbReference type="EMBL" id="CP017147">
    <property type="protein sequence ID" value="AOO79463.1"/>
    <property type="molecule type" value="Genomic_DNA"/>
</dbReference>